<proteinExistence type="inferred from homology"/>
<evidence type="ECO:0000313" key="5">
    <source>
        <dbReference type="Proteomes" id="UP000501451"/>
    </source>
</evidence>
<dbReference type="CDD" id="cd05233">
    <property type="entry name" value="SDR_c"/>
    <property type="match status" value="1"/>
</dbReference>
<accession>A0A6G7KCS9</accession>
<dbReference type="AlphaFoldDB" id="A0A6G7KCS9"/>
<dbReference type="PANTHER" id="PTHR42901">
    <property type="entry name" value="ALCOHOL DEHYDROGENASE"/>
    <property type="match status" value="1"/>
</dbReference>
<comment type="similarity">
    <text evidence="1 3">Belongs to the short-chain dehydrogenases/reductases (SDR) family.</text>
</comment>
<keyword evidence="2" id="KW-0560">Oxidoreductase</keyword>
<dbReference type="KEGG" id="jar:G7057_01860"/>
<dbReference type="InterPro" id="IPR002347">
    <property type="entry name" value="SDR_fam"/>
</dbReference>
<keyword evidence="5" id="KW-1185">Reference proteome</keyword>
<organism evidence="4 5">
    <name type="scientific">Jeotgalibaca arthritidis</name>
    <dbReference type="NCBI Taxonomy" id="1868794"/>
    <lineage>
        <taxon>Bacteria</taxon>
        <taxon>Bacillati</taxon>
        <taxon>Bacillota</taxon>
        <taxon>Bacilli</taxon>
        <taxon>Lactobacillales</taxon>
        <taxon>Carnobacteriaceae</taxon>
        <taxon>Jeotgalibaca</taxon>
    </lineage>
</organism>
<dbReference type="SUPFAM" id="SSF51735">
    <property type="entry name" value="NAD(P)-binding Rossmann-fold domains"/>
    <property type="match status" value="1"/>
</dbReference>
<dbReference type="Proteomes" id="UP000501451">
    <property type="component" value="Chromosome"/>
</dbReference>
<dbReference type="Gene3D" id="3.40.50.720">
    <property type="entry name" value="NAD(P)-binding Rossmann-like Domain"/>
    <property type="match status" value="1"/>
</dbReference>
<dbReference type="PANTHER" id="PTHR42901:SF1">
    <property type="entry name" value="ALCOHOL DEHYDROGENASE"/>
    <property type="match status" value="1"/>
</dbReference>
<evidence type="ECO:0000256" key="2">
    <source>
        <dbReference type="ARBA" id="ARBA00023002"/>
    </source>
</evidence>
<reference evidence="4 5" key="1">
    <citation type="journal article" date="2017" name="Int. J. Syst. Evol. Microbiol.">
        <title>Jeotgalibaca porci sp. nov. and Jeotgalibaca arthritidis sp. nov., isolated from pigs, and emended description of the genus Jeotgalibaca.</title>
        <authorList>
            <person name="Zamora L."/>
            <person name="Perez-Sancho M."/>
            <person name="Dominguez L."/>
            <person name="Fernandez-Garayzabal J.F."/>
            <person name="Vela A.I."/>
        </authorList>
    </citation>
    <scope>NUCLEOTIDE SEQUENCE [LARGE SCALE GENOMIC DNA]</scope>
    <source>
        <strain evidence="4 5">CECT 9157</strain>
    </source>
</reference>
<protein>
    <submittedName>
        <fullName evidence="4">SDR family oxidoreductase</fullName>
    </submittedName>
</protein>
<name>A0A6G7KCS9_9LACT</name>
<dbReference type="EMBL" id="CP049740">
    <property type="protein sequence ID" value="QII83073.1"/>
    <property type="molecule type" value="Genomic_DNA"/>
</dbReference>
<sequence length="254" mass="27783">MKNEVAVVTGASSGIGREIAIQLSKRGYELVLVARREDRLKELARVLPTKSHIIVADLNKESDCYSVYEQTRNLDVTILINAAGFGSFGSFAESDIEREFEMIDLNIKSVHLLTKLYLADFKEKDKGYILNVSSVAGLMPAGPYMSTYYASKAYVTSLTSAIHQELLEENSQVYVGSLCPGPVDTEFNQVAGAAFNLKSITAKDCAIYGVQQMFKKKAVIVPGKSIRAAAVVSRLAPRSLVIKIAGHQQKKKQG</sequence>
<dbReference type="InterPro" id="IPR036291">
    <property type="entry name" value="NAD(P)-bd_dom_sf"/>
</dbReference>
<dbReference type="GO" id="GO:0016491">
    <property type="term" value="F:oxidoreductase activity"/>
    <property type="evidence" value="ECO:0007669"/>
    <property type="project" value="UniProtKB-KW"/>
</dbReference>
<gene>
    <name evidence="4" type="ORF">G7057_01860</name>
</gene>
<dbReference type="PIRSF" id="PIRSF000126">
    <property type="entry name" value="11-beta-HSD1"/>
    <property type="match status" value="1"/>
</dbReference>
<dbReference type="PRINTS" id="PR00080">
    <property type="entry name" value="SDRFAMILY"/>
</dbReference>
<dbReference type="Pfam" id="PF00106">
    <property type="entry name" value="adh_short"/>
    <property type="match status" value="1"/>
</dbReference>
<evidence type="ECO:0000256" key="1">
    <source>
        <dbReference type="ARBA" id="ARBA00006484"/>
    </source>
</evidence>
<dbReference type="PRINTS" id="PR00081">
    <property type="entry name" value="GDHRDH"/>
</dbReference>
<evidence type="ECO:0000313" key="4">
    <source>
        <dbReference type="EMBL" id="QII83073.1"/>
    </source>
</evidence>
<evidence type="ECO:0000256" key="3">
    <source>
        <dbReference type="RuleBase" id="RU000363"/>
    </source>
</evidence>